<dbReference type="HAMAP" id="MF_00484">
    <property type="entry name" value="Glycogen_synth"/>
    <property type="match status" value="1"/>
</dbReference>
<evidence type="ECO:0000259" key="10">
    <source>
        <dbReference type="Pfam" id="PF08323"/>
    </source>
</evidence>
<dbReference type="Pfam" id="PF08323">
    <property type="entry name" value="Glyco_transf_5"/>
    <property type="match status" value="1"/>
</dbReference>
<evidence type="ECO:0000256" key="5">
    <source>
        <dbReference type="ARBA" id="ARBA00022676"/>
    </source>
</evidence>
<dbReference type="PANTHER" id="PTHR46083">
    <property type="match status" value="1"/>
</dbReference>
<reference evidence="11" key="1">
    <citation type="submission" date="2015-04" db="EMBL/GenBank/DDBJ databases">
        <authorList>
            <person name="Syromyatnikov M.Y."/>
            <person name="Popov V.N."/>
        </authorList>
    </citation>
    <scope>NUCLEOTIDE SEQUENCE</scope>
    <source>
        <strain evidence="11">MO-1</strain>
    </source>
</reference>
<dbReference type="Pfam" id="PF00534">
    <property type="entry name" value="Glycos_transf_1"/>
    <property type="match status" value="1"/>
</dbReference>
<feature type="binding site" evidence="8">
    <location>
        <position position="15"/>
    </location>
    <ligand>
        <name>ADP-alpha-D-glucose</name>
        <dbReference type="ChEBI" id="CHEBI:57498"/>
    </ligand>
</feature>
<dbReference type="InterPro" id="IPR013534">
    <property type="entry name" value="Starch_synth_cat_dom"/>
</dbReference>
<dbReference type="UniPathway" id="UPA00164"/>
<sequence length="489" mass="55731">MYIVQISSECAPAAKTGGLGDVVNGLSKELAEREHQVEVVLPKYDCMRYDRIEDLHVCYEELWVPFHAQWVQCTVLQGRVDEIICFFIDPHSDAHLFERGLFYGHDDDVNRFGFFSRAALEFLLKSGRRPDIIHCHDWQTGLIPVLYYEIYEPLWQHYTRFCYTLHNVGHQGRTGTDILHQVGLTPQRLMHKGGLLDNEHPHTVNLMKGGIVFSNFTTTVSPTYMHEIRATEQGQGLQQTLNDHGSKVGGVLNGVHYGAWNPEVDSLIPSQYSAADLPAKFPNKVALRKRLMLREAFKPIVAVVSRLDPQKGVDLIRHSIFVALENNCQFVLLGSASRSWINDQFLLLKEELNDNPDCHLEIGYDEELSHLIYAGSDMLVIPSLYEPCGLTQLIAMKYGVVPVVRQTGGLADTVFDANDESVPFEERNGYLFQEHTPEALSHALTRGIGLWHRYPEYFRQLRLNGMGYDYSWKNPGEDYIKIYQHILGA</sequence>
<evidence type="ECO:0000256" key="6">
    <source>
        <dbReference type="ARBA" id="ARBA00022679"/>
    </source>
</evidence>
<dbReference type="NCBIfam" id="NF001905">
    <property type="entry name" value="PRK00654.2-4"/>
    <property type="match status" value="1"/>
</dbReference>
<evidence type="ECO:0000313" key="11">
    <source>
        <dbReference type="EMBL" id="CRH04447.1"/>
    </source>
</evidence>
<protein>
    <recommendedName>
        <fullName evidence="8">Glycogen synthase</fullName>
        <ecNumber evidence="8">2.4.1.21</ecNumber>
    </recommendedName>
    <alternativeName>
        <fullName evidence="8">Starch [bacterial glycogen] synthase</fullName>
    </alternativeName>
</protein>
<keyword evidence="7 8" id="KW-0320">Glycogen biosynthesis</keyword>
<keyword evidence="5 8" id="KW-0328">Glycosyltransferase</keyword>
<organism evidence="11">
    <name type="scientific">Magnetococcus massalia (strain MO-1)</name>
    <dbReference type="NCBI Taxonomy" id="451514"/>
    <lineage>
        <taxon>Bacteria</taxon>
        <taxon>Pseudomonadati</taxon>
        <taxon>Pseudomonadota</taxon>
        <taxon>Magnetococcia</taxon>
        <taxon>Magnetococcales</taxon>
        <taxon>Magnetococcaceae</taxon>
        <taxon>Magnetococcus</taxon>
    </lineage>
</organism>
<evidence type="ECO:0000256" key="2">
    <source>
        <dbReference type="ARBA" id="ARBA00002764"/>
    </source>
</evidence>
<evidence type="ECO:0000259" key="9">
    <source>
        <dbReference type="Pfam" id="PF00534"/>
    </source>
</evidence>
<dbReference type="Gene3D" id="3.40.50.2000">
    <property type="entry name" value="Glycogen Phosphorylase B"/>
    <property type="match status" value="2"/>
</dbReference>
<accession>A0A1S7LEF7</accession>
<dbReference type="NCBIfam" id="TIGR02095">
    <property type="entry name" value="glgA"/>
    <property type="match status" value="1"/>
</dbReference>
<dbReference type="SUPFAM" id="SSF53756">
    <property type="entry name" value="UDP-Glycosyltransferase/glycogen phosphorylase"/>
    <property type="match status" value="1"/>
</dbReference>
<evidence type="ECO:0000256" key="3">
    <source>
        <dbReference type="ARBA" id="ARBA00004964"/>
    </source>
</evidence>
<dbReference type="InterPro" id="IPR001296">
    <property type="entry name" value="Glyco_trans_1"/>
</dbReference>
<evidence type="ECO:0000256" key="8">
    <source>
        <dbReference type="HAMAP-Rule" id="MF_00484"/>
    </source>
</evidence>
<keyword evidence="6 8" id="KW-0808">Transferase</keyword>
<dbReference type="AlphaFoldDB" id="A0A1S7LEF7"/>
<evidence type="ECO:0000256" key="7">
    <source>
        <dbReference type="ARBA" id="ARBA00023056"/>
    </source>
</evidence>
<feature type="domain" description="Starch synthase catalytic" evidence="10">
    <location>
        <begin position="3"/>
        <end position="242"/>
    </location>
</feature>
<dbReference type="GO" id="GO:0004373">
    <property type="term" value="F:alpha-1,4-glucan glucosyltransferase (UDP-glucose donor) activity"/>
    <property type="evidence" value="ECO:0007669"/>
    <property type="project" value="InterPro"/>
</dbReference>
<dbReference type="InterPro" id="IPR011835">
    <property type="entry name" value="GS/SS"/>
</dbReference>
<comment type="function">
    <text evidence="2 8">Synthesizes alpha-1,4-glucan chains using ADP-glucose.</text>
</comment>
<evidence type="ECO:0000256" key="4">
    <source>
        <dbReference type="ARBA" id="ARBA00010281"/>
    </source>
</evidence>
<comment type="pathway">
    <text evidence="3 8">Glycan biosynthesis; glycogen biosynthesis.</text>
</comment>
<comment type="similarity">
    <text evidence="4 8">Belongs to the glycosyltransferase 1 family. Bacterial/plant glycogen synthase subfamily.</text>
</comment>
<gene>
    <name evidence="8 11" type="primary">glgA</name>
    <name evidence="11" type="ORF">MAGMO_0233</name>
</gene>
<dbReference type="PANTHER" id="PTHR46083:SF1">
    <property type="entry name" value="GLYCOGEN SYNTHASE 2-RELATED"/>
    <property type="match status" value="1"/>
</dbReference>
<feature type="domain" description="Glycosyl transferase family 1" evidence="9">
    <location>
        <begin position="298"/>
        <end position="446"/>
    </location>
</feature>
<dbReference type="EC" id="2.4.1.21" evidence="8"/>
<name>A0A1S7LEF7_MAGMO</name>
<dbReference type="EMBL" id="LO017727">
    <property type="protein sequence ID" value="CRH04447.1"/>
    <property type="molecule type" value="Genomic_DNA"/>
</dbReference>
<comment type="catalytic activity">
    <reaction evidence="1 8">
        <text>[(1-&gt;4)-alpha-D-glucosyl](n) + ADP-alpha-D-glucose = [(1-&gt;4)-alpha-D-glucosyl](n+1) + ADP + H(+)</text>
        <dbReference type="Rhea" id="RHEA:18189"/>
        <dbReference type="Rhea" id="RHEA-COMP:9584"/>
        <dbReference type="Rhea" id="RHEA-COMP:9587"/>
        <dbReference type="ChEBI" id="CHEBI:15378"/>
        <dbReference type="ChEBI" id="CHEBI:15444"/>
        <dbReference type="ChEBI" id="CHEBI:57498"/>
        <dbReference type="ChEBI" id="CHEBI:456216"/>
        <dbReference type="EC" id="2.4.1.21"/>
    </reaction>
</comment>
<dbReference type="CDD" id="cd03791">
    <property type="entry name" value="GT5_Glycogen_synthase_DULL1-like"/>
    <property type="match status" value="1"/>
</dbReference>
<evidence type="ECO:0000256" key="1">
    <source>
        <dbReference type="ARBA" id="ARBA00001478"/>
    </source>
</evidence>
<dbReference type="GO" id="GO:0009011">
    <property type="term" value="F:alpha-1,4-glucan glucosyltransferase (ADP-glucose donor) activity"/>
    <property type="evidence" value="ECO:0007669"/>
    <property type="project" value="UniProtKB-UniRule"/>
</dbReference>
<proteinExistence type="inferred from homology"/>
<dbReference type="GO" id="GO:0005978">
    <property type="term" value="P:glycogen biosynthetic process"/>
    <property type="evidence" value="ECO:0007669"/>
    <property type="project" value="UniProtKB-UniRule"/>
</dbReference>